<accession>A0ABR9DLN7</accession>
<reference evidence="5 6" key="1">
    <citation type="submission" date="2020-09" db="EMBL/GenBank/DDBJ databases">
        <title>Flavimobilis rhizosphaerae sp. nov., isolated from rhizosphere soil of Spartina alterniflora.</title>
        <authorList>
            <person name="Hanqin C."/>
        </authorList>
    </citation>
    <scope>NUCLEOTIDE SEQUENCE [LARGE SCALE GENOMIC DNA]</scope>
    <source>
        <strain evidence="5 6">GY 10621</strain>
    </source>
</reference>
<evidence type="ECO:0000259" key="4">
    <source>
        <dbReference type="Pfam" id="PF08386"/>
    </source>
</evidence>
<keyword evidence="3 5" id="KW-0378">Hydrolase</keyword>
<name>A0ABR9DLN7_9MICO</name>
<dbReference type="GO" id="GO:0016787">
    <property type="term" value="F:hydrolase activity"/>
    <property type="evidence" value="ECO:0007669"/>
    <property type="project" value="UniProtKB-KW"/>
</dbReference>
<evidence type="ECO:0000313" key="6">
    <source>
        <dbReference type="Proteomes" id="UP000642107"/>
    </source>
</evidence>
<comment type="similarity">
    <text evidence="1">Belongs to the peptidase S33 family.</text>
</comment>
<dbReference type="PANTHER" id="PTHR43248:SF29">
    <property type="entry name" value="TRIPEPTIDYL AMINOPEPTIDASE"/>
    <property type="match status" value="1"/>
</dbReference>
<dbReference type="Gene3D" id="3.40.50.1820">
    <property type="entry name" value="alpha/beta hydrolase"/>
    <property type="match status" value="1"/>
</dbReference>
<comment type="caution">
    <text evidence="5">The sequence shown here is derived from an EMBL/GenBank/DDBJ whole genome shotgun (WGS) entry which is preliminary data.</text>
</comment>
<dbReference type="InterPro" id="IPR029058">
    <property type="entry name" value="AB_hydrolase_fold"/>
</dbReference>
<sequence length="552" mass="57795">MGCPTLVVRSVPQVSVGAATVGGVPSLSRRASVRPRALRASAALAALALLVTGCVAGKQATPVSDGGPTHSSELPANFDALLPDGLDPAFREYYAQQVTWDACIGGSLECATVSIPVSWRDASLGSASLEVVRSPALGERTGSILVNPGGPGGSGVDFIETAVGLVSRDVRQEYDLVSFDPRGVGRSTPVECVDDDVLDRMTQADHDLRTEEGRASFAAEQKTFADGCLERTGTLLGNVDTASAAHDMDLLRVLVRDEQLHYLGYSYGTQLGAAYAGQFPDKVGRLVLDAAVDITQTSDEASLGQAKGFELALRNYVTACQAGPQCPLTGDVDSGLQQIHDLTERALANPLPTDDDARPLTRNLAFYGIAVALYSDDSWPYLTAALRLALVDGDGTGLLQLADMYNDRKPDGTFGANSFSAFRAVGCADSRGSTDLATMEAERLKILEVAPTLGESFAFGGLVCADWPTPVVEIDYDISAKGAAPIVVIGTTGDPATPYESAEALAGTLESATLLTWEGEGHTAYGRSNSCIKEAVDAYFLEGTVPAEGLVC</sequence>
<dbReference type="InterPro" id="IPR051601">
    <property type="entry name" value="Serine_prot/Carboxylest_S33"/>
</dbReference>
<dbReference type="InterPro" id="IPR013595">
    <property type="entry name" value="Pept_S33_TAP-like_C"/>
</dbReference>
<dbReference type="Proteomes" id="UP000642107">
    <property type="component" value="Unassembled WGS sequence"/>
</dbReference>
<evidence type="ECO:0000313" key="5">
    <source>
        <dbReference type="EMBL" id="MBD9698057.1"/>
    </source>
</evidence>
<protein>
    <submittedName>
        <fullName evidence="5">Alpha/beta fold hydrolase</fullName>
    </submittedName>
</protein>
<gene>
    <name evidence="5" type="ORF">IGS67_00900</name>
</gene>
<dbReference type="SUPFAM" id="SSF53474">
    <property type="entry name" value="alpha/beta-Hydrolases"/>
    <property type="match status" value="1"/>
</dbReference>
<feature type="domain" description="Peptidase S33 tripeptidyl aminopeptidase-like C-terminal" evidence="4">
    <location>
        <begin position="452"/>
        <end position="552"/>
    </location>
</feature>
<organism evidence="5 6">
    <name type="scientific">Flavimobilis rhizosphaerae</name>
    <dbReference type="NCBI Taxonomy" id="2775421"/>
    <lineage>
        <taxon>Bacteria</taxon>
        <taxon>Bacillati</taxon>
        <taxon>Actinomycetota</taxon>
        <taxon>Actinomycetes</taxon>
        <taxon>Micrococcales</taxon>
        <taxon>Jonesiaceae</taxon>
        <taxon>Flavimobilis</taxon>
    </lineage>
</organism>
<evidence type="ECO:0000256" key="1">
    <source>
        <dbReference type="ARBA" id="ARBA00010088"/>
    </source>
</evidence>
<evidence type="ECO:0000256" key="2">
    <source>
        <dbReference type="ARBA" id="ARBA00022729"/>
    </source>
</evidence>
<dbReference type="EMBL" id="JACZDF010000001">
    <property type="protein sequence ID" value="MBD9698057.1"/>
    <property type="molecule type" value="Genomic_DNA"/>
</dbReference>
<keyword evidence="6" id="KW-1185">Reference proteome</keyword>
<dbReference type="Pfam" id="PF08386">
    <property type="entry name" value="Abhydrolase_4"/>
    <property type="match status" value="1"/>
</dbReference>
<proteinExistence type="inferred from homology"/>
<keyword evidence="2" id="KW-0732">Signal</keyword>
<evidence type="ECO:0000256" key="3">
    <source>
        <dbReference type="ARBA" id="ARBA00022801"/>
    </source>
</evidence>
<dbReference type="PANTHER" id="PTHR43248">
    <property type="entry name" value="2-SUCCINYL-6-HYDROXY-2,4-CYCLOHEXADIENE-1-CARBOXYLATE SYNTHASE"/>
    <property type="match status" value="1"/>
</dbReference>